<feature type="region of interest" description="Disordered" evidence="1">
    <location>
        <begin position="324"/>
        <end position="378"/>
    </location>
</feature>
<feature type="compositionally biased region" description="Basic and acidic residues" evidence="1">
    <location>
        <begin position="343"/>
        <end position="359"/>
    </location>
</feature>
<accession>A0ABQ5JVN9</accession>
<comment type="caution">
    <text evidence="3">The sequence shown here is derived from an EMBL/GenBank/DDBJ whole genome shotgun (WGS) entry which is preliminary data.</text>
</comment>
<feature type="region of interest" description="Disordered" evidence="1">
    <location>
        <begin position="256"/>
        <end position="283"/>
    </location>
</feature>
<keyword evidence="2" id="KW-0472">Membrane</keyword>
<feature type="transmembrane region" description="Helical" evidence="2">
    <location>
        <begin position="416"/>
        <end position="445"/>
    </location>
</feature>
<keyword evidence="2" id="KW-1133">Transmembrane helix</keyword>
<dbReference type="Proteomes" id="UP001057375">
    <property type="component" value="Unassembled WGS sequence"/>
</dbReference>
<feature type="compositionally biased region" description="Polar residues" evidence="1">
    <location>
        <begin position="327"/>
        <end position="342"/>
    </location>
</feature>
<evidence type="ECO:0000256" key="2">
    <source>
        <dbReference type="SAM" id="Phobius"/>
    </source>
</evidence>
<protein>
    <submittedName>
        <fullName evidence="3">Uncharacterized protein</fullName>
    </submittedName>
</protein>
<dbReference type="EMBL" id="BQXS01011975">
    <property type="protein sequence ID" value="GKT18702.1"/>
    <property type="molecule type" value="Genomic_DNA"/>
</dbReference>
<reference evidence="3" key="1">
    <citation type="submission" date="2022-03" db="EMBL/GenBank/DDBJ databases">
        <title>Draft genome sequence of Aduncisulcus paluster, a free-living microaerophilic Fornicata.</title>
        <authorList>
            <person name="Yuyama I."/>
            <person name="Kume K."/>
            <person name="Tamura T."/>
            <person name="Inagaki Y."/>
            <person name="Hashimoto T."/>
        </authorList>
    </citation>
    <scope>NUCLEOTIDE SEQUENCE</scope>
    <source>
        <strain evidence="3">NY0171</strain>
    </source>
</reference>
<evidence type="ECO:0000313" key="3">
    <source>
        <dbReference type="EMBL" id="GKT18702.1"/>
    </source>
</evidence>
<organism evidence="3 4">
    <name type="scientific">Aduncisulcus paluster</name>
    <dbReference type="NCBI Taxonomy" id="2918883"/>
    <lineage>
        <taxon>Eukaryota</taxon>
        <taxon>Metamonada</taxon>
        <taxon>Carpediemonas-like organisms</taxon>
        <taxon>Aduncisulcus</taxon>
    </lineage>
</organism>
<feature type="compositionally biased region" description="Polar residues" evidence="1">
    <location>
        <begin position="363"/>
        <end position="378"/>
    </location>
</feature>
<keyword evidence="2" id="KW-0812">Transmembrane</keyword>
<sequence length="529" mass="60361">DSLSSSNSSYSSSPESSSSDIERLIEEKWMVPTHSLHSCHCNPLSPPLSHSFSSPHCSFCPTKPSISMQCSHSPIVMHIHTDTEVGPRIEKWRKLMRTKYGMGEKEWEWRWKNASIPHPRNNTFPRQLNMLKRSSLGSDQLSISSKGKQSITHEVYPSHSHSSHSVLQQPFSAEFREGISGDLRNSDRIKPKEDSFPAALSDSHGMFLDHLRTFLLSSSPIRSLISLCSCVWNVQPREGNFTGYDCVCIPPEQDNMDNEESCSTQKKTLSRLSTTSSHRGEEKRFREANLGLQRTVRFLQQRTPGVPSSADSHWRQPEVEMGIHVPHQSSYPSRSPSNGITHSEPRNSIHSPSREDVMAHRNSPLSSNNTNDNNVEQQGIQCKESWTDPQHEVPFVIRERLPAVTLSACVLPPHPIAVALLPFLILLWVLDILFVYPFTCIWTFIKQRRIQRALEIRRTQITERISKAAVDRKYYSSSYETVRSVKNETTIITSIYHSLQENKPHRSWFTGSLQLLMTVMVDKFVDKYS</sequence>
<name>A0ABQ5JVN9_9EUKA</name>
<keyword evidence="4" id="KW-1185">Reference proteome</keyword>
<gene>
    <name evidence="3" type="ORF">ADUPG1_011358</name>
</gene>
<proteinExistence type="predicted"/>
<evidence type="ECO:0000256" key="1">
    <source>
        <dbReference type="SAM" id="MobiDB-lite"/>
    </source>
</evidence>
<feature type="non-terminal residue" evidence="3">
    <location>
        <position position="529"/>
    </location>
</feature>
<feature type="compositionally biased region" description="Low complexity" evidence="1">
    <location>
        <begin position="263"/>
        <end position="277"/>
    </location>
</feature>
<feature type="non-terminal residue" evidence="3">
    <location>
        <position position="1"/>
    </location>
</feature>
<evidence type="ECO:0000313" key="4">
    <source>
        <dbReference type="Proteomes" id="UP001057375"/>
    </source>
</evidence>